<dbReference type="Pfam" id="PF00293">
    <property type="entry name" value="NUDIX"/>
    <property type="match status" value="1"/>
</dbReference>
<feature type="domain" description="Nudix hydrolase" evidence="8">
    <location>
        <begin position="28"/>
        <end position="156"/>
    </location>
</feature>
<keyword evidence="6" id="KW-0460">Magnesium</keyword>
<dbReference type="SUPFAM" id="SSF55811">
    <property type="entry name" value="Nudix"/>
    <property type="match status" value="1"/>
</dbReference>
<evidence type="ECO:0000313" key="10">
    <source>
        <dbReference type="RefSeq" id="XP_015881380.1"/>
    </source>
</evidence>
<dbReference type="InterPro" id="IPR020084">
    <property type="entry name" value="NUDIX_hydrolase_CS"/>
</dbReference>
<keyword evidence="4" id="KW-0479">Metal-binding</keyword>
<dbReference type="FunCoup" id="A0A6P3ZQB3">
    <property type="interactions" value="1027"/>
</dbReference>
<dbReference type="KEGG" id="zju:107417282"/>
<dbReference type="FunFam" id="3.90.79.10:FF:000022">
    <property type="entry name" value="Nudix hydrolase 17, mitochondrial"/>
    <property type="match status" value="1"/>
</dbReference>
<name>A0A6P3ZQB3_ZIZJJ</name>
<evidence type="ECO:0000313" key="9">
    <source>
        <dbReference type="Proteomes" id="UP001652623"/>
    </source>
</evidence>
<dbReference type="AlphaFoldDB" id="A0A6P3ZQB3"/>
<dbReference type="GO" id="GO:0046872">
    <property type="term" value="F:metal ion binding"/>
    <property type="evidence" value="ECO:0007669"/>
    <property type="project" value="UniProtKB-KW"/>
</dbReference>
<protein>
    <submittedName>
        <fullName evidence="10">Nudix hydrolase 21, chloroplastic</fullName>
    </submittedName>
</protein>
<dbReference type="InterPro" id="IPR047198">
    <property type="entry name" value="DDP-like_NUDIX"/>
</dbReference>
<dbReference type="GO" id="GO:0005737">
    <property type="term" value="C:cytoplasm"/>
    <property type="evidence" value="ECO:0007669"/>
    <property type="project" value="TreeGrafter"/>
</dbReference>
<dbReference type="Gene3D" id="3.90.79.10">
    <property type="entry name" value="Nucleoside Triphosphate Pyrophosphohydrolase"/>
    <property type="match status" value="1"/>
</dbReference>
<dbReference type="RefSeq" id="XP_015881380.1">
    <property type="nucleotide sequence ID" value="XM_016025894.4"/>
</dbReference>
<reference evidence="10" key="1">
    <citation type="submission" date="2025-08" db="UniProtKB">
        <authorList>
            <consortium name="RefSeq"/>
        </authorList>
    </citation>
    <scope>IDENTIFICATION</scope>
    <source>
        <tissue evidence="10">Seedling</tissue>
    </source>
</reference>
<dbReference type="PROSITE" id="PS51462">
    <property type="entry name" value="NUDIX"/>
    <property type="match status" value="1"/>
</dbReference>
<evidence type="ECO:0000259" key="8">
    <source>
        <dbReference type="PROSITE" id="PS51462"/>
    </source>
</evidence>
<dbReference type="PANTHER" id="PTHR12629">
    <property type="entry name" value="DIPHOSPHOINOSITOL POLYPHOSPHATE PHOSPHOHYDROLASE"/>
    <property type="match status" value="1"/>
</dbReference>
<dbReference type="Proteomes" id="UP001652623">
    <property type="component" value="Chromosome 4"/>
</dbReference>
<evidence type="ECO:0000256" key="6">
    <source>
        <dbReference type="ARBA" id="ARBA00022842"/>
    </source>
</evidence>
<proteinExistence type="inferred from homology"/>
<gene>
    <name evidence="10" type="primary">LOC107417282</name>
</gene>
<sequence length="173" mass="19921">MVAVIPPQENMVALVSRTGRHLQRYCKGRRQVVGCIPYKYNAGEVEVLVISSQKGKGMLFPKGGWEKDESKEEAAIRETIEEAGVKGVVERQLGKWSFKSKTHDTLYDGHMFPLLVQEQFELWPEKNFRKREWMSVGEAREVCQHGWMKDALDRLVKRLASRPQHVEEVGHVC</sequence>
<dbReference type="GO" id="GO:0005634">
    <property type="term" value="C:nucleus"/>
    <property type="evidence" value="ECO:0007669"/>
    <property type="project" value="TreeGrafter"/>
</dbReference>
<dbReference type="InterPro" id="IPR015797">
    <property type="entry name" value="NUDIX_hydrolase-like_dom_sf"/>
</dbReference>
<evidence type="ECO:0000256" key="3">
    <source>
        <dbReference type="ARBA" id="ARBA00005582"/>
    </source>
</evidence>
<comment type="cofactor">
    <cofactor evidence="1">
        <name>Mn(2+)</name>
        <dbReference type="ChEBI" id="CHEBI:29035"/>
    </cofactor>
</comment>
<dbReference type="PANTHER" id="PTHR12629:SF42">
    <property type="entry name" value="OS02G0734300 PROTEIN"/>
    <property type="match status" value="1"/>
</dbReference>
<keyword evidence="9" id="KW-1185">Reference proteome</keyword>
<dbReference type="InParanoid" id="A0A6P3ZQB3"/>
<dbReference type="InterPro" id="IPR000086">
    <property type="entry name" value="NUDIX_hydrolase_dom"/>
</dbReference>
<evidence type="ECO:0000256" key="4">
    <source>
        <dbReference type="ARBA" id="ARBA00022723"/>
    </source>
</evidence>
<accession>A0A6P3ZQB3</accession>
<evidence type="ECO:0000256" key="7">
    <source>
        <dbReference type="ARBA" id="ARBA00023211"/>
    </source>
</evidence>
<evidence type="ECO:0000256" key="2">
    <source>
        <dbReference type="ARBA" id="ARBA00001946"/>
    </source>
</evidence>
<dbReference type="PROSITE" id="PS00893">
    <property type="entry name" value="NUDIX_BOX"/>
    <property type="match status" value="1"/>
</dbReference>
<dbReference type="GO" id="GO:0016462">
    <property type="term" value="F:pyrophosphatase activity"/>
    <property type="evidence" value="ECO:0007669"/>
    <property type="project" value="InterPro"/>
</dbReference>
<comment type="cofactor">
    <cofactor evidence="2">
        <name>Mg(2+)</name>
        <dbReference type="ChEBI" id="CHEBI:18420"/>
    </cofactor>
</comment>
<comment type="similarity">
    <text evidence="3">Belongs to the Nudix hydrolase family.</text>
</comment>
<keyword evidence="7" id="KW-0464">Manganese</keyword>
<dbReference type="CDD" id="cd04666">
    <property type="entry name" value="NUDIX_DIPP2_like_Nudt4"/>
    <property type="match status" value="1"/>
</dbReference>
<keyword evidence="5 10" id="KW-0378">Hydrolase</keyword>
<dbReference type="GeneID" id="107417282"/>
<evidence type="ECO:0000256" key="1">
    <source>
        <dbReference type="ARBA" id="ARBA00001936"/>
    </source>
</evidence>
<organism evidence="9 10">
    <name type="scientific">Ziziphus jujuba</name>
    <name type="common">Chinese jujube</name>
    <name type="synonym">Ziziphus sativa</name>
    <dbReference type="NCBI Taxonomy" id="326968"/>
    <lineage>
        <taxon>Eukaryota</taxon>
        <taxon>Viridiplantae</taxon>
        <taxon>Streptophyta</taxon>
        <taxon>Embryophyta</taxon>
        <taxon>Tracheophyta</taxon>
        <taxon>Spermatophyta</taxon>
        <taxon>Magnoliopsida</taxon>
        <taxon>eudicotyledons</taxon>
        <taxon>Gunneridae</taxon>
        <taxon>Pentapetalae</taxon>
        <taxon>rosids</taxon>
        <taxon>fabids</taxon>
        <taxon>Rosales</taxon>
        <taxon>Rhamnaceae</taxon>
        <taxon>Paliureae</taxon>
        <taxon>Ziziphus</taxon>
    </lineage>
</organism>
<evidence type="ECO:0000256" key="5">
    <source>
        <dbReference type="ARBA" id="ARBA00022801"/>
    </source>
</evidence>